<reference evidence="2" key="1">
    <citation type="submission" date="2023-03" db="EMBL/GenBank/DDBJ databases">
        <title>Massive genome expansion in bonnet fungi (Mycena s.s.) driven by repeated elements and novel gene families across ecological guilds.</title>
        <authorList>
            <consortium name="Lawrence Berkeley National Laboratory"/>
            <person name="Harder C.B."/>
            <person name="Miyauchi S."/>
            <person name="Viragh M."/>
            <person name="Kuo A."/>
            <person name="Thoen E."/>
            <person name="Andreopoulos B."/>
            <person name="Lu D."/>
            <person name="Skrede I."/>
            <person name="Drula E."/>
            <person name="Henrissat B."/>
            <person name="Morin E."/>
            <person name="Kohler A."/>
            <person name="Barry K."/>
            <person name="LaButti K."/>
            <person name="Morin E."/>
            <person name="Salamov A."/>
            <person name="Lipzen A."/>
            <person name="Mereny Z."/>
            <person name="Hegedus B."/>
            <person name="Baldrian P."/>
            <person name="Stursova M."/>
            <person name="Weitz H."/>
            <person name="Taylor A."/>
            <person name="Grigoriev I.V."/>
            <person name="Nagy L.G."/>
            <person name="Martin F."/>
            <person name="Kauserud H."/>
        </authorList>
    </citation>
    <scope>NUCLEOTIDE SEQUENCE</scope>
    <source>
        <strain evidence="2">CBHHK182m</strain>
    </source>
</reference>
<evidence type="ECO:0000313" key="2">
    <source>
        <dbReference type="EMBL" id="KAJ7764384.1"/>
    </source>
</evidence>
<keyword evidence="1" id="KW-0472">Membrane</keyword>
<feature type="transmembrane region" description="Helical" evidence="1">
    <location>
        <begin position="20"/>
        <end position="40"/>
    </location>
</feature>
<organism evidence="2 3">
    <name type="scientific">Mycena metata</name>
    <dbReference type="NCBI Taxonomy" id="1033252"/>
    <lineage>
        <taxon>Eukaryota</taxon>
        <taxon>Fungi</taxon>
        <taxon>Dikarya</taxon>
        <taxon>Basidiomycota</taxon>
        <taxon>Agaricomycotina</taxon>
        <taxon>Agaricomycetes</taxon>
        <taxon>Agaricomycetidae</taxon>
        <taxon>Agaricales</taxon>
        <taxon>Marasmiineae</taxon>
        <taxon>Mycenaceae</taxon>
        <taxon>Mycena</taxon>
    </lineage>
</organism>
<proteinExistence type="predicted"/>
<protein>
    <submittedName>
        <fullName evidence="2">Uncharacterized protein</fullName>
    </submittedName>
</protein>
<comment type="caution">
    <text evidence="2">The sequence shown here is derived from an EMBL/GenBank/DDBJ whole genome shotgun (WGS) entry which is preliminary data.</text>
</comment>
<keyword evidence="1" id="KW-1133">Transmembrane helix</keyword>
<gene>
    <name evidence="2" type="ORF">B0H16DRAFT_1687770</name>
</gene>
<sequence>MPTTISSAGRTASAELQKLLVYLGVVVAFIFTAFGIAKMIDVLRTRRRTESTMAQGLLGEAPPGRYGLPSTPQCPSVVLNIHSAPAFFNPGNVPGLISFSRKARPQNALTGAIQYTKSSPHLYHITSPRAYALHHRRRPHFIRPGPSLLRHVIIITARGHTSHSTMHGVQRSTTRALAKLYGNHDSPFRRRLDPWCAVEALQRTADDLVGAHPNAILHSERVATQQEVFPWVASSGVSGNFRFGLVRGNAAARRSLIKPYVQADTLPGRPLNNFNNANPAGRKTLVDGPKAKVGRRAVMMRFHESGKENIVPV</sequence>
<accession>A0AAD7JGM7</accession>
<dbReference type="Proteomes" id="UP001215598">
    <property type="component" value="Unassembled WGS sequence"/>
</dbReference>
<keyword evidence="3" id="KW-1185">Reference proteome</keyword>
<evidence type="ECO:0000313" key="3">
    <source>
        <dbReference type="Proteomes" id="UP001215598"/>
    </source>
</evidence>
<keyword evidence="1" id="KW-0812">Transmembrane</keyword>
<dbReference type="AlphaFoldDB" id="A0AAD7JGM7"/>
<evidence type="ECO:0000256" key="1">
    <source>
        <dbReference type="SAM" id="Phobius"/>
    </source>
</evidence>
<name>A0AAD7JGM7_9AGAR</name>
<dbReference type="EMBL" id="JARKIB010000028">
    <property type="protein sequence ID" value="KAJ7764384.1"/>
    <property type="molecule type" value="Genomic_DNA"/>
</dbReference>